<reference evidence="2 3" key="1">
    <citation type="submission" date="2019-08" db="EMBL/GenBank/DDBJ databases">
        <title>Whole genome of Aphis craccivora.</title>
        <authorList>
            <person name="Voronova N.V."/>
            <person name="Shulinski R.S."/>
            <person name="Bandarenka Y.V."/>
            <person name="Zhorov D.G."/>
            <person name="Warner D."/>
        </authorList>
    </citation>
    <scope>NUCLEOTIDE SEQUENCE [LARGE SCALE GENOMIC DNA]</scope>
    <source>
        <strain evidence="2">180601</strain>
        <tissue evidence="2">Whole Body</tissue>
    </source>
</reference>
<protein>
    <submittedName>
        <fullName evidence="2">Uncharacterized protein</fullName>
    </submittedName>
</protein>
<name>A0A6G0VKP4_APHCR</name>
<keyword evidence="3" id="KW-1185">Reference proteome</keyword>
<evidence type="ECO:0000313" key="3">
    <source>
        <dbReference type="Proteomes" id="UP000478052"/>
    </source>
</evidence>
<evidence type="ECO:0000256" key="1">
    <source>
        <dbReference type="SAM" id="MobiDB-lite"/>
    </source>
</evidence>
<feature type="region of interest" description="Disordered" evidence="1">
    <location>
        <begin position="1"/>
        <end position="25"/>
    </location>
</feature>
<dbReference type="AlphaFoldDB" id="A0A6G0VKP4"/>
<dbReference type="OrthoDB" id="90756at2759"/>
<evidence type="ECO:0000313" key="2">
    <source>
        <dbReference type="EMBL" id="KAF0694165.1"/>
    </source>
</evidence>
<accession>A0A6G0VKP4</accession>
<feature type="non-terminal residue" evidence="2">
    <location>
        <position position="1"/>
    </location>
</feature>
<dbReference type="EMBL" id="VUJU01015398">
    <property type="protein sequence ID" value="KAF0694165.1"/>
    <property type="molecule type" value="Genomic_DNA"/>
</dbReference>
<sequence length="69" mass="8106">SISSERTTNSRESFHAKPNSLFSKSHPNNYLFIHVLNTRIQTDTYVILRSTHQTKMSKNTKYKTNIYND</sequence>
<dbReference type="Proteomes" id="UP000478052">
    <property type="component" value="Unassembled WGS sequence"/>
</dbReference>
<organism evidence="2 3">
    <name type="scientific">Aphis craccivora</name>
    <name type="common">Cowpea aphid</name>
    <dbReference type="NCBI Taxonomy" id="307492"/>
    <lineage>
        <taxon>Eukaryota</taxon>
        <taxon>Metazoa</taxon>
        <taxon>Ecdysozoa</taxon>
        <taxon>Arthropoda</taxon>
        <taxon>Hexapoda</taxon>
        <taxon>Insecta</taxon>
        <taxon>Pterygota</taxon>
        <taxon>Neoptera</taxon>
        <taxon>Paraneoptera</taxon>
        <taxon>Hemiptera</taxon>
        <taxon>Sternorrhyncha</taxon>
        <taxon>Aphidomorpha</taxon>
        <taxon>Aphidoidea</taxon>
        <taxon>Aphididae</taxon>
        <taxon>Aphidini</taxon>
        <taxon>Aphis</taxon>
        <taxon>Aphis</taxon>
    </lineage>
</organism>
<comment type="caution">
    <text evidence="2">The sequence shown here is derived from an EMBL/GenBank/DDBJ whole genome shotgun (WGS) entry which is preliminary data.</text>
</comment>
<proteinExistence type="predicted"/>
<gene>
    <name evidence="2" type="ORF">FWK35_00039106</name>
</gene>